<dbReference type="GO" id="GO:0016491">
    <property type="term" value="F:oxidoreductase activity"/>
    <property type="evidence" value="ECO:0007669"/>
    <property type="project" value="UniProtKB-KW"/>
</dbReference>
<dbReference type="InterPro" id="IPR011032">
    <property type="entry name" value="GroES-like_sf"/>
</dbReference>
<evidence type="ECO:0000313" key="7">
    <source>
        <dbReference type="Proteomes" id="UP000539953"/>
    </source>
</evidence>
<dbReference type="InterPro" id="IPR002328">
    <property type="entry name" value="ADH_Zn_CS"/>
</dbReference>
<dbReference type="Pfam" id="PF08240">
    <property type="entry name" value="ADH_N"/>
    <property type="match status" value="1"/>
</dbReference>
<comment type="caution">
    <text evidence="6">The sequence shown here is derived from an EMBL/GenBank/DDBJ whole genome shotgun (WGS) entry which is preliminary data.</text>
</comment>
<dbReference type="InterPro" id="IPR036291">
    <property type="entry name" value="NAD(P)-bd_dom_sf"/>
</dbReference>
<dbReference type="SUPFAM" id="SSF50129">
    <property type="entry name" value="GroES-like"/>
    <property type="match status" value="1"/>
</dbReference>
<evidence type="ECO:0000259" key="5">
    <source>
        <dbReference type="SMART" id="SM00829"/>
    </source>
</evidence>
<comment type="similarity">
    <text evidence="4">Belongs to the zinc-containing alcohol dehydrogenase family.</text>
</comment>
<reference evidence="6 7" key="1">
    <citation type="submission" date="2020-08" db="EMBL/GenBank/DDBJ databases">
        <title>Genomic Encyclopedia of Type Strains, Phase IV (KMG-IV): sequencing the most valuable type-strain genomes for metagenomic binning, comparative biology and taxonomic classification.</title>
        <authorList>
            <person name="Goeker M."/>
        </authorList>
    </citation>
    <scope>NUCLEOTIDE SEQUENCE [LARGE SCALE GENOMIC DNA]</scope>
    <source>
        <strain evidence="6 7">DSM 25799</strain>
    </source>
</reference>
<dbReference type="InterPro" id="IPR020843">
    <property type="entry name" value="ER"/>
</dbReference>
<keyword evidence="1 4" id="KW-0479">Metal-binding</keyword>
<organism evidence="6 7">
    <name type="scientific">Catenisphaera adipataccumulans</name>
    <dbReference type="NCBI Taxonomy" id="700500"/>
    <lineage>
        <taxon>Bacteria</taxon>
        <taxon>Bacillati</taxon>
        <taxon>Bacillota</taxon>
        <taxon>Erysipelotrichia</taxon>
        <taxon>Erysipelotrichales</taxon>
        <taxon>Erysipelotrichaceae</taxon>
        <taxon>Catenisphaera</taxon>
    </lineage>
</organism>
<dbReference type="AlphaFoldDB" id="A0A7W8CXK8"/>
<accession>A0A7W8CXK8</accession>
<evidence type="ECO:0000256" key="3">
    <source>
        <dbReference type="ARBA" id="ARBA00023002"/>
    </source>
</evidence>
<dbReference type="Proteomes" id="UP000539953">
    <property type="component" value="Unassembled WGS sequence"/>
</dbReference>
<dbReference type="RefSeq" id="WP_183327731.1">
    <property type="nucleotide sequence ID" value="NZ_JACHHK010000002.1"/>
</dbReference>
<keyword evidence="7" id="KW-1185">Reference proteome</keyword>
<protein>
    <submittedName>
        <fullName evidence="6">Threonine dehydrogenase-like Zn-dependent dehydrogenase</fullName>
    </submittedName>
</protein>
<proteinExistence type="inferred from homology"/>
<dbReference type="PROSITE" id="PS00059">
    <property type="entry name" value="ADH_ZINC"/>
    <property type="match status" value="1"/>
</dbReference>
<keyword evidence="3" id="KW-0560">Oxidoreductase</keyword>
<dbReference type="EMBL" id="JACHHK010000002">
    <property type="protein sequence ID" value="MBB5182789.1"/>
    <property type="molecule type" value="Genomic_DNA"/>
</dbReference>
<dbReference type="PANTHER" id="PTHR43401">
    <property type="entry name" value="L-THREONINE 3-DEHYDROGENASE"/>
    <property type="match status" value="1"/>
</dbReference>
<dbReference type="InterPro" id="IPR050129">
    <property type="entry name" value="Zn_alcohol_dh"/>
</dbReference>
<evidence type="ECO:0000313" key="6">
    <source>
        <dbReference type="EMBL" id="MBB5182789.1"/>
    </source>
</evidence>
<dbReference type="SMART" id="SM00829">
    <property type="entry name" value="PKS_ER"/>
    <property type="match status" value="1"/>
</dbReference>
<evidence type="ECO:0000256" key="2">
    <source>
        <dbReference type="ARBA" id="ARBA00022833"/>
    </source>
</evidence>
<sequence>MKVCVLTEPGTYELQDVPIPKIKNNEVLLRVLTSGVCVNDVRDFKGSKWSLPRIGGHEYCGVVEKIGDDVDVDEIHIGDHAIPYIVDDCGVCPECKHHHENICSNFTKGTTYYNPDGFSGFKGFSEYVAVPARHLYIYPKETPDDEAAFTEPLACVINSIQRSQIKMGDDVVVIGGGVMGMLHVLCAKKQGARVIVSEPDNARRAFAQKLGADIVIDSMASDPVKQIRDITHGHGADVVEDTTALPAVAEQALEMTAKGGMCNFFSSIHPNEPIQIDAGRIHSQEIRVTGTENGTIETFARAIDCIAKGIIDVKPLIEKVYPYTQVQEALEFASRPDTYKVMLEFSK</sequence>
<dbReference type="InterPro" id="IPR013154">
    <property type="entry name" value="ADH-like_N"/>
</dbReference>
<dbReference type="Pfam" id="PF00107">
    <property type="entry name" value="ADH_zinc_N"/>
    <property type="match status" value="1"/>
</dbReference>
<dbReference type="InterPro" id="IPR013149">
    <property type="entry name" value="ADH-like_C"/>
</dbReference>
<evidence type="ECO:0000256" key="4">
    <source>
        <dbReference type="RuleBase" id="RU361277"/>
    </source>
</evidence>
<gene>
    <name evidence="6" type="ORF">HNQ47_000808</name>
</gene>
<feature type="domain" description="Enoyl reductase (ER)" evidence="5">
    <location>
        <begin position="10"/>
        <end position="343"/>
    </location>
</feature>
<dbReference type="PANTHER" id="PTHR43401:SF2">
    <property type="entry name" value="L-THREONINE 3-DEHYDROGENASE"/>
    <property type="match status" value="1"/>
</dbReference>
<dbReference type="Gene3D" id="3.40.50.720">
    <property type="entry name" value="NAD(P)-binding Rossmann-like Domain"/>
    <property type="match status" value="1"/>
</dbReference>
<dbReference type="Gene3D" id="3.90.180.10">
    <property type="entry name" value="Medium-chain alcohol dehydrogenases, catalytic domain"/>
    <property type="match status" value="1"/>
</dbReference>
<evidence type="ECO:0000256" key="1">
    <source>
        <dbReference type="ARBA" id="ARBA00022723"/>
    </source>
</evidence>
<comment type="cofactor">
    <cofactor evidence="4">
        <name>Zn(2+)</name>
        <dbReference type="ChEBI" id="CHEBI:29105"/>
    </cofactor>
</comment>
<dbReference type="GO" id="GO:0008270">
    <property type="term" value="F:zinc ion binding"/>
    <property type="evidence" value="ECO:0007669"/>
    <property type="project" value="InterPro"/>
</dbReference>
<name>A0A7W8CXK8_9FIRM</name>
<keyword evidence="2 4" id="KW-0862">Zinc</keyword>
<dbReference type="SUPFAM" id="SSF51735">
    <property type="entry name" value="NAD(P)-binding Rossmann-fold domains"/>
    <property type="match status" value="1"/>
</dbReference>